<dbReference type="Proteomes" id="UP000554482">
    <property type="component" value="Unassembled WGS sequence"/>
</dbReference>
<evidence type="ECO:0000256" key="1">
    <source>
        <dbReference type="SAM" id="Phobius"/>
    </source>
</evidence>
<feature type="transmembrane region" description="Helical" evidence="1">
    <location>
        <begin position="38"/>
        <end position="58"/>
    </location>
</feature>
<proteinExistence type="predicted"/>
<evidence type="ECO:0000313" key="3">
    <source>
        <dbReference type="Proteomes" id="UP000554482"/>
    </source>
</evidence>
<keyword evidence="1" id="KW-1133">Transmembrane helix</keyword>
<evidence type="ECO:0008006" key="4">
    <source>
        <dbReference type="Google" id="ProtNLM"/>
    </source>
</evidence>
<feature type="transmembrane region" description="Helical" evidence="1">
    <location>
        <begin position="64"/>
        <end position="81"/>
    </location>
</feature>
<keyword evidence="3" id="KW-1185">Reference proteome</keyword>
<name>A0A7J6WFF2_THATH</name>
<reference evidence="2 3" key="1">
    <citation type="submission" date="2020-06" db="EMBL/GenBank/DDBJ databases">
        <title>Transcriptomic and genomic resources for Thalictrum thalictroides and T. hernandezii: Facilitating candidate gene discovery in an emerging model plant lineage.</title>
        <authorList>
            <person name="Arias T."/>
            <person name="Riano-Pachon D.M."/>
            <person name="Di Stilio V.S."/>
        </authorList>
    </citation>
    <scope>NUCLEOTIDE SEQUENCE [LARGE SCALE GENOMIC DNA]</scope>
    <source>
        <strain evidence="3">cv. WT478/WT964</strain>
        <tissue evidence="2">Leaves</tissue>
    </source>
</reference>
<sequence length="138" mass="15722">MIKEGFEGGNGGGFGFWDGFRGGGGGFDGWRRGRKRKFGIWGLLALILVSAFFAVLMLGKEFKGFGELGLGILGLLLLAILERDWKRGVKGWTFGFCSCALMVVFGFKREDLQKWIQRPKVHYPIMDLFRKKRRRRLL</sequence>
<dbReference type="AlphaFoldDB" id="A0A7J6WFF2"/>
<gene>
    <name evidence="2" type="ORF">FRX31_015087</name>
</gene>
<accession>A0A7J6WFF2</accession>
<organism evidence="2 3">
    <name type="scientific">Thalictrum thalictroides</name>
    <name type="common">Rue-anemone</name>
    <name type="synonym">Anemone thalictroides</name>
    <dbReference type="NCBI Taxonomy" id="46969"/>
    <lineage>
        <taxon>Eukaryota</taxon>
        <taxon>Viridiplantae</taxon>
        <taxon>Streptophyta</taxon>
        <taxon>Embryophyta</taxon>
        <taxon>Tracheophyta</taxon>
        <taxon>Spermatophyta</taxon>
        <taxon>Magnoliopsida</taxon>
        <taxon>Ranunculales</taxon>
        <taxon>Ranunculaceae</taxon>
        <taxon>Thalictroideae</taxon>
        <taxon>Thalictrum</taxon>
    </lineage>
</organism>
<keyword evidence="1" id="KW-0472">Membrane</keyword>
<evidence type="ECO:0000313" key="2">
    <source>
        <dbReference type="EMBL" id="KAF5195330.1"/>
    </source>
</evidence>
<dbReference type="OrthoDB" id="1738566at2759"/>
<keyword evidence="1" id="KW-0812">Transmembrane</keyword>
<protein>
    <recommendedName>
        <fullName evidence="4">Transmembrane protein</fullName>
    </recommendedName>
</protein>
<dbReference type="EMBL" id="JABWDY010017472">
    <property type="protein sequence ID" value="KAF5195330.1"/>
    <property type="molecule type" value="Genomic_DNA"/>
</dbReference>
<comment type="caution">
    <text evidence="2">The sequence shown here is derived from an EMBL/GenBank/DDBJ whole genome shotgun (WGS) entry which is preliminary data.</text>
</comment>